<dbReference type="EMBL" id="QHKM01000003">
    <property type="protein sequence ID" value="RAK66728.1"/>
    <property type="molecule type" value="Genomic_DNA"/>
</dbReference>
<dbReference type="RefSeq" id="WP_111478162.1">
    <property type="nucleotide sequence ID" value="NZ_QHKM01000003.1"/>
</dbReference>
<dbReference type="InterPro" id="IPR011048">
    <property type="entry name" value="Haem_d1_sf"/>
</dbReference>
<dbReference type="SUPFAM" id="SSF51004">
    <property type="entry name" value="C-terminal (heme d1) domain of cytochrome cd1-nitrite reductase"/>
    <property type="match status" value="1"/>
</dbReference>
<protein>
    <recommendedName>
        <fullName evidence="3">YncE family protein</fullName>
    </recommendedName>
</protein>
<accession>A0A328BNY5</accession>
<dbReference type="InterPro" id="IPR015943">
    <property type="entry name" value="WD40/YVTN_repeat-like_dom_sf"/>
</dbReference>
<dbReference type="InterPro" id="IPR011964">
    <property type="entry name" value="YVTN_b-propeller_repeat"/>
</dbReference>
<dbReference type="NCBIfam" id="TIGR02276">
    <property type="entry name" value="beta_rpt_yvtn"/>
    <property type="match status" value="1"/>
</dbReference>
<comment type="caution">
    <text evidence="1">The sequence shown here is derived from an EMBL/GenBank/DDBJ whole genome shotgun (WGS) entry which is preliminary data.</text>
</comment>
<proteinExistence type="predicted"/>
<dbReference type="Gene3D" id="2.130.10.10">
    <property type="entry name" value="YVTN repeat-like/Quinoprotein amine dehydrogenase"/>
    <property type="match status" value="1"/>
</dbReference>
<name>A0A328BNY5_9BACT</name>
<keyword evidence="2" id="KW-1185">Reference proteome</keyword>
<dbReference type="InterPro" id="IPR051200">
    <property type="entry name" value="Host-pathogen_enzymatic-act"/>
</dbReference>
<dbReference type="OrthoDB" id="9773938at2"/>
<reference evidence="2" key="1">
    <citation type="submission" date="2018-05" db="EMBL/GenBank/DDBJ databases">
        <authorList>
            <person name="Nie L."/>
        </authorList>
    </citation>
    <scope>NUCLEOTIDE SEQUENCE [LARGE SCALE GENOMIC DNA]</scope>
    <source>
        <strain evidence="2">NL</strain>
    </source>
</reference>
<evidence type="ECO:0000313" key="1">
    <source>
        <dbReference type="EMBL" id="RAK66728.1"/>
    </source>
</evidence>
<gene>
    <name evidence="1" type="ORF">DLM85_10955</name>
</gene>
<organism evidence="1 2">
    <name type="scientific">Hymenobacter edaphi</name>
    <dbReference type="NCBI Taxonomy" id="2211146"/>
    <lineage>
        <taxon>Bacteria</taxon>
        <taxon>Pseudomonadati</taxon>
        <taxon>Bacteroidota</taxon>
        <taxon>Cytophagia</taxon>
        <taxon>Cytophagales</taxon>
        <taxon>Hymenobacteraceae</taxon>
        <taxon>Hymenobacter</taxon>
    </lineage>
</organism>
<evidence type="ECO:0000313" key="2">
    <source>
        <dbReference type="Proteomes" id="UP000248553"/>
    </source>
</evidence>
<sequence>MYFSPLASRLRPLLMLPLAATLLSSCGKDETEKKTLDANVYVLNQGQYGTPNGSVSGYRRETKESEKDQFERANGRTVGDVVQSMTVVGNKGYVVVNNSGKVEVVELPKFNAVATIDGRSQPRYLAANGSTGYLTEWQGSFSGYLPGRVSIIDLNTNAVTGTVTVGRNPERALVAGTKLFVPNSDENTVSVIDLTSKQVESTLTVAAGPKSLVQDAAGNVWVACNGITRYGPAPTYSVISSEPGALIRFSATAPYAVQTTLAFPAGGPSELQLSSDRAALYYRYGSGIYRLATTATALPATPVLRRSFNGFGVDPSNNELYLATGSFSADGRAVRYNTSYAPVDSFTVGIGASAVSFR</sequence>
<evidence type="ECO:0008006" key="3">
    <source>
        <dbReference type="Google" id="ProtNLM"/>
    </source>
</evidence>
<dbReference type="Pfam" id="PF16819">
    <property type="entry name" value="DUF5074"/>
    <property type="match status" value="1"/>
</dbReference>
<dbReference type="AlphaFoldDB" id="A0A328BNY5"/>
<dbReference type="PANTHER" id="PTHR47197">
    <property type="entry name" value="PROTEIN NIRF"/>
    <property type="match status" value="1"/>
</dbReference>
<dbReference type="PANTHER" id="PTHR47197:SF3">
    <property type="entry name" value="DIHYDRO-HEME D1 DEHYDROGENASE"/>
    <property type="match status" value="1"/>
</dbReference>
<dbReference type="Proteomes" id="UP000248553">
    <property type="component" value="Unassembled WGS sequence"/>
</dbReference>
<dbReference type="InterPro" id="IPR031815">
    <property type="entry name" value="DUF5074"/>
</dbReference>